<reference evidence="3" key="1">
    <citation type="journal article" date="2017" name="Nature">
        <title>The genome of Chenopodium quinoa.</title>
        <authorList>
            <person name="Jarvis D.E."/>
            <person name="Ho Y.S."/>
            <person name="Lightfoot D.J."/>
            <person name="Schmoeckel S.M."/>
            <person name="Li B."/>
            <person name="Borm T.J.A."/>
            <person name="Ohyanagi H."/>
            <person name="Mineta K."/>
            <person name="Michell C.T."/>
            <person name="Saber N."/>
            <person name="Kharbatia N.M."/>
            <person name="Rupper R.R."/>
            <person name="Sharp A.R."/>
            <person name="Dally N."/>
            <person name="Boughton B.A."/>
            <person name="Woo Y.H."/>
            <person name="Gao G."/>
            <person name="Schijlen E.G.W.M."/>
            <person name="Guo X."/>
            <person name="Momin A.A."/>
            <person name="Negrao S."/>
            <person name="Al-Babili S."/>
            <person name="Gehring C."/>
            <person name="Roessner U."/>
            <person name="Jung C."/>
            <person name="Murphy K."/>
            <person name="Arold S.T."/>
            <person name="Gojobori T."/>
            <person name="van der Linden C.G."/>
            <person name="van Loo E.N."/>
            <person name="Jellen E.N."/>
            <person name="Maughan P.J."/>
            <person name="Tester M."/>
        </authorList>
    </citation>
    <scope>NUCLEOTIDE SEQUENCE [LARGE SCALE GENOMIC DNA]</scope>
    <source>
        <strain evidence="3">cv. PI 614886</strain>
    </source>
</reference>
<dbReference type="PANTHER" id="PTHR31900">
    <property type="entry name" value="F-BOX/RNI SUPERFAMILY PROTEIN-RELATED"/>
    <property type="match status" value="1"/>
</dbReference>
<evidence type="ECO:0000259" key="1">
    <source>
        <dbReference type="Pfam" id="PF08387"/>
    </source>
</evidence>
<evidence type="ECO:0000313" key="3">
    <source>
        <dbReference type="EnsemblPlants" id="AUR62036311-RA:cds"/>
    </source>
</evidence>
<accession>A0A803MWE6</accession>
<reference evidence="3" key="2">
    <citation type="submission" date="2021-03" db="UniProtKB">
        <authorList>
            <consortium name="EnsemblPlants"/>
        </authorList>
    </citation>
    <scope>IDENTIFICATION</scope>
</reference>
<dbReference type="Gramene" id="AUR62036311-RA">
    <property type="protein sequence ID" value="AUR62036311-RA:cds"/>
    <property type="gene ID" value="AUR62036311"/>
</dbReference>
<dbReference type="Pfam" id="PF24758">
    <property type="entry name" value="LRR_At5g56370"/>
    <property type="match status" value="1"/>
</dbReference>
<dbReference type="InterPro" id="IPR050232">
    <property type="entry name" value="FBL13/AtMIF1-like"/>
</dbReference>
<proteinExistence type="predicted"/>
<feature type="domain" description="FBD" evidence="1">
    <location>
        <begin position="187"/>
        <end position="219"/>
    </location>
</feature>
<keyword evidence="4" id="KW-1185">Reference proteome</keyword>
<dbReference type="InterPro" id="IPR032675">
    <property type="entry name" value="LRR_dom_sf"/>
</dbReference>
<protein>
    <recommendedName>
        <fullName evidence="5">FBD domain-containing protein</fullName>
    </recommendedName>
</protein>
<dbReference type="PANTHER" id="PTHR31900:SF31">
    <property type="entry name" value="F-BOX_LRR-REPEAT PROTEIN 13-LIKE"/>
    <property type="match status" value="1"/>
</dbReference>
<organism evidence="3 4">
    <name type="scientific">Chenopodium quinoa</name>
    <name type="common">Quinoa</name>
    <dbReference type="NCBI Taxonomy" id="63459"/>
    <lineage>
        <taxon>Eukaryota</taxon>
        <taxon>Viridiplantae</taxon>
        <taxon>Streptophyta</taxon>
        <taxon>Embryophyta</taxon>
        <taxon>Tracheophyta</taxon>
        <taxon>Spermatophyta</taxon>
        <taxon>Magnoliopsida</taxon>
        <taxon>eudicotyledons</taxon>
        <taxon>Gunneridae</taxon>
        <taxon>Pentapetalae</taxon>
        <taxon>Caryophyllales</taxon>
        <taxon>Chenopodiaceae</taxon>
        <taxon>Chenopodioideae</taxon>
        <taxon>Atripliceae</taxon>
        <taxon>Chenopodium</taxon>
    </lineage>
</organism>
<evidence type="ECO:0008006" key="5">
    <source>
        <dbReference type="Google" id="ProtNLM"/>
    </source>
</evidence>
<dbReference type="InterPro" id="IPR006566">
    <property type="entry name" value="FBD"/>
</dbReference>
<dbReference type="Proteomes" id="UP000596660">
    <property type="component" value="Unplaced"/>
</dbReference>
<evidence type="ECO:0000259" key="2">
    <source>
        <dbReference type="Pfam" id="PF24758"/>
    </source>
</evidence>
<evidence type="ECO:0000313" key="4">
    <source>
        <dbReference type="Proteomes" id="UP000596660"/>
    </source>
</evidence>
<name>A0A803MWE6_CHEQI</name>
<sequence length="292" mass="33640">MMIGNSALRFNCHSLIELEFRGNFRFNLPENRIITLPNLKKLEIHLPVLNTTFIRTIITLLKSCPILEILTLILKWSCDEFVMDICAPNLRYFKASMSGTSWRSRFMIDAPRLKDIVIGSSLACYSFVNHPGRLQNANISFRHSTSKGETDSVSVLSDFIQGISSINSLDLYDDLTIFNCFRYMSVKLKYIEISEITGDESDVRFVKYISNNANVLEQLRVMIDNLDNLEDDDGEKDQLWREYMFCRTLFNLSMRSSVCEIEFEGHYIIKATTPNLDVGPSIVNYFGRQLSE</sequence>
<dbReference type="Pfam" id="PF08387">
    <property type="entry name" value="FBD"/>
    <property type="match status" value="1"/>
</dbReference>
<dbReference type="EnsemblPlants" id="AUR62036311-RA">
    <property type="protein sequence ID" value="AUR62036311-RA:cds"/>
    <property type="gene ID" value="AUR62036311"/>
</dbReference>
<feature type="domain" description="F-box/LRR-repeat protein 15/At3g58940/PEG3-like LRR" evidence="2">
    <location>
        <begin position="10"/>
        <end position="122"/>
    </location>
</feature>
<dbReference type="SUPFAM" id="SSF52047">
    <property type="entry name" value="RNI-like"/>
    <property type="match status" value="1"/>
</dbReference>
<dbReference type="Gene3D" id="3.80.10.10">
    <property type="entry name" value="Ribonuclease Inhibitor"/>
    <property type="match status" value="1"/>
</dbReference>
<dbReference type="InterPro" id="IPR055411">
    <property type="entry name" value="LRR_FXL15/At3g58940/PEG3-like"/>
</dbReference>
<dbReference type="AlphaFoldDB" id="A0A803MWE6"/>